<dbReference type="Proteomes" id="UP000198855">
    <property type="component" value="Unassembled WGS sequence"/>
</dbReference>
<reference evidence="3" key="1">
    <citation type="submission" date="2016-10" db="EMBL/GenBank/DDBJ databases">
        <authorList>
            <person name="Varghese N."/>
            <person name="Submissions S."/>
        </authorList>
    </citation>
    <scope>NUCLEOTIDE SEQUENCE [LARGE SCALE GENOMIC DNA]</scope>
    <source>
        <strain evidence="3">CGMCC 1.10784</strain>
    </source>
</reference>
<dbReference type="InterPro" id="IPR024984">
    <property type="entry name" value="DUF3888"/>
</dbReference>
<dbReference type="RefSeq" id="WP_091187694.1">
    <property type="nucleotide sequence ID" value="NZ_FOMT01000003.1"/>
</dbReference>
<protein>
    <recommendedName>
        <fullName evidence="4">DUF3888 domain-containing protein</fullName>
    </recommendedName>
</protein>
<keyword evidence="1" id="KW-0732">Signal</keyword>
<sequence length="151" mass="17458">MLKRMLITVSMLSLLFSHAVYAGSVHTPPDKPEQDSKELMYQDMLMLFLLPHMQQKIDEIYAPLLKSSPEIYPYFVDVQDVQRVNGFRGFHFLITLNVVPTVGPHIAVGEDRLTFDISPVNPHNVKLISWKHLKDPKKSDFPPNYQDLLKR</sequence>
<gene>
    <name evidence="2" type="ORF">SAMN05216378_3700</name>
</gene>
<organism evidence="2 3">
    <name type="scientific">Paenibacillus catalpae</name>
    <dbReference type="NCBI Taxonomy" id="1045775"/>
    <lineage>
        <taxon>Bacteria</taxon>
        <taxon>Bacillati</taxon>
        <taxon>Bacillota</taxon>
        <taxon>Bacilli</taxon>
        <taxon>Bacillales</taxon>
        <taxon>Paenibacillaceae</taxon>
        <taxon>Paenibacillus</taxon>
    </lineage>
</organism>
<dbReference type="Pfam" id="PF13027">
    <property type="entry name" value="DUF3888"/>
    <property type="match status" value="1"/>
</dbReference>
<dbReference type="EMBL" id="FOMT01000003">
    <property type="protein sequence ID" value="SFE60578.1"/>
    <property type="molecule type" value="Genomic_DNA"/>
</dbReference>
<dbReference type="AlphaFoldDB" id="A0A1I2BXE2"/>
<dbReference type="OrthoDB" id="1906683at2"/>
<evidence type="ECO:0000313" key="3">
    <source>
        <dbReference type="Proteomes" id="UP000198855"/>
    </source>
</evidence>
<evidence type="ECO:0000313" key="2">
    <source>
        <dbReference type="EMBL" id="SFE60578.1"/>
    </source>
</evidence>
<accession>A0A1I2BXE2</accession>
<name>A0A1I2BXE2_9BACL</name>
<proteinExistence type="predicted"/>
<feature type="chain" id="PRO_5011618073" description="DUF3888 domain-containing protein" evidence="1">
    <location>
        <begin position="23"/>
        <end position="151"/>
    </location>
</feature>
<dbReference type="STRING" id="1045775.SAMN05216378_3700"/>
<evidence type="ECO:0008006" key="4">
    <source>
        <dbReference type="Google" id="ProtNLM"/>
    </source>
</evidence>
<evidence type="ECO:0000256" key="1">
    <source>
        <dbReference type="SAM" id="SignalP"/>
    </source>
</evidence>
<feature type="signal peptide" evidence="1">
    <location>
        <begin position="1"/>
        <end position="22"/>
    </location>
</feature>
<keyword evidence="3" id="KW-1185">Reference proteome</keyword>